<dbReference type="EnsemblMetazoa" id="PPA42055.1">
    <property type="protein sequence ID" value="PPA42055.1"/>
    <property type="gene ID" value="WBGene00280424"/>
</dbReference>
<evidence type="ECO:0000313" key="1">
    <source>
        <dbReference type="EnsemblMetazoa" id="PPA42055.1"/>
    </source>
</evidence>
<protein>
    <submittedName>
        <fullName evidence="1">Uncharacterized protein</fullName>
    </submittedName>
</protein>
<proteinExistence type="predicted"/>
<dbReference type="AlphaFoldDB" id="A0A2A6C0T8"/>
<reference evidence="2" key="1">
    <citation type="journal article" date="2008" name="Nat. Genet.">
        <title>The Pristionchus pacificus genome provides a unique perspective on nematode lifestyle and parasitism.</title>
        <authorList>
            <person name="Dieterich C."/>
            <person name="Clifton S.W."/>
            <person name="Schuster L.N."/>
            <person name="Chinwalla A."/>
            <person name="Delehaunty K."/>
            <person name="Dinkelacker I."/>
            <person name="Fulton L."/>
            <person name="Fulton R."/>
            <person name="Godfrey J."/>
            <person name="Minx P."/>
            <person name="Mitreva M."/>
            <person name="Roeseler W."/>
            <person name="Tian H."/>
            <person name="Witte H."/>
            <person name="Yang S.P."/>
            <person name="Wilson R.K."/>
            <person name="Sommer R.J."/>
        </authorList>
    </citation>
    <scope>NUCLEOTIDE SEQUENCE [LARGE SCALE GENOMIC DNA]</scope>
    <source>
        <strain evidence="2">PS312</strain>
    </source>
</reference>
<gene>
    <name evidence="1" type="primary">WBGene00280424</name>
</gene>
<accession>A0A2A6C0T8</accession>
<organism evidence="1 2">
    <name type="scientific">Pristionchus pacificus</name>
    <name type="common">Parasitic nematode worm</name>
    <dbReference type="NCBI Taxonomy" id="54126"/>
    <lineage>
        <taxon>Eukaryota</taxon>
        <taxon>Metazoa</taxon>
        <taxon>Ecdysozoa</taxon>
        <taxon>Nematoda</taxon>
        <taxon>Chromadorea</taxon>
        <taxon>Rhabditida</taxon>
        <taxon>Rhabditina</taxon>
        <taxon>Diplogasteromorpha</taxon>
        <taxon>Diplogasteroidea</taxon>
        <taxon>Neodiplogasteridae</taxon>
        <taxon>Pristionchus</taxon>
    </lineage>
</organism>
<accession>A0A8R1UVT0</accession>
<evidence type="ECO:0000313" key="2">
    <source>
        <dbReference type="Proteomes" id="UP000005239"/>
    </source>
</evidence>
<sequence>MLFPIMNVARHVIYKICNFLDIDDLSLMREVNKHLKSFIDHLIEHGTATVHGVNISHVGIHKAAYDIVVQSSKMECFIWKLFLISEIGYDEMRQIHKRASSASRRGRAEFRLVFKSGEDLISILEKFANRVQGRVFGIVQFHGVSSAIIRTCSGVLDGNRVMTFTLGGGLLQNTDYAYWIGKMQLWKVHQFNLPYLPTNTETVEFILRIANEVEKLSMSMQPMAPVWLIKEILRRKVYDLNVFAHAKSSCSLKEVENFIKILNNSVKKLRLVLRTYIVPSVAHYGLVKLTAGSDSKWTEIAHVEMSD</sequence>
<keyword evidence="2" id="KW-1185">Reference proteome</keyword>
<name>A0A2A6C0T8_PRIPA</name>
<dbReference type="Proteomes" id="UP000005239">
    <property type="component" value="Unassembled WGS sequence"/>
</dbReference>
<reference evidence="1" key="2">
    <citation type="submission" date="2022-06" db="UniProtKB">
        <authorList>
            <consortium name="EnsemblMetazoa"/>
        </authorList>
    </citation>
    <scope>IDENTIFICATION</scope>
    <source>
        <strain evidence="1">PS312</strain>
    </source>
</reference>